<reference evidence="1 2" key="1">
    <citation type="submission" date="2016-07" db="EMBL/GenBank/DDBJ databases">
        <title>Pervasive Adenine N6-methylation of Active Genes in Fungi.</title>
        <authorList>
            <consortium name="DOE Joint Genome Institute"/>
            <person name="Mondo S.J."/>
            <person name="Dannebaum R.O."/>
            <person name="Kuo R.C."/>
            <person name="Labutti K."/>
            <person name="Haridas S."/>
            <person name="Kuo A."/>
            <person name="Salamov A."/>
            <person name="Ahrendt S.R."/>
            <person name="Lipzen A."/>
            <person name="Sullivan W."/>
            <person name="Andreopoulos W.B."/>
            <person name="Clum A."/>
            <person name="Lindquist E."/>
            <person name="Daum C."/>
            <person name="Ramamoorthy G.K."/>
            <person name="Gryganskyi A."/>
            <person name="Culley D."/>
            <person name="Magnuson J.K."/>
            <person name="James T.Y."/>
            <person name="O'Malley M.A."/>
            <person name="Stajich J.E."/>
            <person name="Spatafora J.W."/>
            <person name="Visel A."/>
            <person name="Grigoriev I.V."/>
        </authorList>
    </citation>
    <scope>NUCLEOTIDE SEQUENCE [LARGE SCALE GENOMIC DNA]</scope>
    <source>
        <strain evidence="1 2">NRRL 3301</strain>
    </source>
</reference>
<dbReference type="AlphaFoldDB" id="A0A1X2GTM3"/>
<proteinExistence type="predicted"/>
<keyword evidence="2" id="KW-1185">Reference proteome</keyword>
<dbReference type="Proteomes" id="UP000242146">
    <property type="component" value="Unassembled WGS sequence"/>
</dbReference>
<dbReference type="EMBL" id="MCGT01000003">
    <property type="protein sequence ID" value="ORX61309.1"/>
    <property type="molecule type" value="Genomic_DNA"/>
</dbReference>
<name>A0A1X2GTM3_9FUNG</name>
<organism evidence="1 2">
    <name type="scientific">Hesseltinella vesiculosa</name>
    <dbReference type="NCBI Taxonomy" id="101127"/>
    <lineage>
        <taxon>Eukaryota</taxon>
        <taxon>Fungi</taxon>
        <taxon>Fungi incertae sedis</taxon>
        <taxon>Mucoromycota</taxon>
        <taxon>Mucoromycotina</taxon>
        <taxon>Mucoromycetes</taxon>
        <taxon>Mucorales</taxon>
        <taxon>Cunninghamellaceae</taxon>
        <taxon>Hesseltinella</taxon>
    </lineage>
</organism>
<evidence type="ECO:0000313" key="1">
    <source>
        <dbReference type="EMBL" id="ORX61309.1"/>
    </source>
</evidence>
<protein>
    <submittedName>
        <fullName evidence="1">Uncharacterized protein</fullName>
    </submittedName>
</protein>
<comment type="caution">
    <text evidence="1">The sequence shown here is derived from an EMBL/GenBank/DDBJ whole genome shotgun (WGS) entry which is preliminary data.</text>
</comment>
<gene>
    <name evidence="1" type="ORF">DM01DRAFT_1370375</name>
</gene>
<accession>A0A1X2GTM3</accession>
<evidence type="ECO:0000313" key="2">
    <source>
        <dbReference type="Proteomes" id="UP000242146"/>
    </source>
</evidence>
<sequence length="90" mass="10572">MNSDQPATITAATSHYAFQFHYVHANKITPEYLYTLNLTPPVTQTSDWPLYYLYDRQQVLVVTLAQLDEKRHTFTVTDKDVFKIKEKTLF</sequence>